<organism evidence="2 3">
    <name type="scientific">Caerostris darwini</name>
    <dbReference type="NCBI Taxonomy" id="1538125"/>
    <lineage>
        <taxon>Eukaryota</taxon>
        <taxon>Metazoa</taxon>
        <taxon>Ecdysozoa</taxon>
        <taxon>Arthropoda</taxon>
        <taxon>Chelicerata</taxon>
        <taxon>Arachnida</taxon>
        <taxon>Araneae</taxon>
        <taxon>Araneomorphae</taxon>
        <taxon>Entelegynae</taxon>
        <taxon>Araneoidea</taxon>
        <taxon>Araneidae</taxon>
        <taxon>Caerostris</taxon>
    </lineage>
</organism>
<dbReference type="EMBL" id="BPLQ01002781">
    <property type="protein sequence ID" value="GIX95669.1"/>
    <property type="molecule type" value="Genomic_DNA"/>
</dbReference>
<protein>
    <submittedName>
        <fullName evidence="2">Uncharacterized protein</fullName>
    </submittedName>
</protein>
<accession>A0AAV4PIE7</accession>
<evidence type="ECO:0000256" key="1">
    <source>
        <dbReference type="SAM" id="MobiDB-lite"/>
    </source>
</evidence>
<evidence type="ECO:0000313" key="3">
    <source>
        <dbReference type="Proteomes" id="UP001054837"/>
    </source>
</evidence>
<comment type="caution">
    <text evidence="2">The sequence shown here is derived from an EMBL/GenBank/DDBJ whole genome shotgun (WGS) entry which is preliminary data.</text>
</comment>
<evidence type="ECO:0000313" key="2">
    <source>
        <dbReference type="EMBL" id="GIX95669.1"/>
    </source>
</evidence>
<proteinExistence type="predicted"/>
<keyword evidence="3" id="KW-1185">Reference proteome</keyword>
<feature type="non-terminal residue" evidence="2">
    <location>
        <position position="137"/>
    </location>
</feature>
<feature type="compositionally biased region" description="Polar residues" evidence="1">
    <location>
        <begin position="31"/>
        <end position="49"/>
    </location>
</feature>
<sequence>MKEKPTVLAKPSKMRQRKLHFFTFFRRVQVGRNTQNRPGTGNVTSNEPSSDLFRRTSGPRNPISSDMGAEGGQTVVRSSNNVQQSADYFFSLPTSNKRDISNTNHYLAGFRVWNKKRRYSEINPDESSCQPLDLSIR</sequence>
<reference evidence="2 3" key="1">
    <citation type="submission" date="2021-06" db="EMBL/GenBank/DDBJ databases">
        <title>Caerostris darwini draft genome.</title>
        <authorList>
            <person name="Kono N."/>
            <person name="Arakawa K."/>
        </authorList>
    </citation>
    <scope>NUCLEOTIDE SEQUENCE [LARGE SCALE GENOMIC DNA]</scope>
</reference>
<dbReference type="Proteomes" id="UP001054837">
    <property type="component" value="Unassembled WGS sequence"/>
</dbReference>
<gene>
    <name evidence="2" type="ORF">CDAR_19751</name>
</gene>
<name>A0AAV4PIE7_9ARAC</name>
<feature type="region of interest" description="Disordered" evidence="1">
    <location>
        <begin position="31"/>
        <end position="73"/>
    </location>
</feature>
<dbReference type="AlphaFoldDB" id="A0AAV4PIE7"/>